<dbReference type="EMBL" id="MCFA01000286">
    <property type="protein sequence ID" value="ORX95205.1"/>
    <property type="molecule type" value="Genomic_DNA"/>
</dbReference>
<feature type="compositionally biased region" description="Basic and acidic residues" evidence="1">
    <location>
        <begin position="17"/>
        <end position="36"/>
    </location>
</feature>
<dbReference type="CDD" id="cd14688">
    <property type="entry name" value="bZIP_YAP"/>
    <property type="match status" value="1"/>
</dbReference>
<dbReference type="PANTHER" id="PTHR38116:SF1">
    <property type="entry name" value="BZIP DOMAIN-CONTAINING PROTEIN"/>
    <property type="match status" value="1"/>
</dbReference>
<evidence type="ECO:0000256" key="1">
    <source>
        <dbReference type="SAM" id="MobiDB-lite"/>
    </source>
</evidence>
<dbReference type="Pfam" id="PF11905">
    <property type="entry name" value="DUF3425"/>
    <property type="match status" value="1"/>
</dbReference>
<evidence type="ECO:0000313" key="3">
    <source>
        <dbReference type="Proteomes" id="UP000193144"/>
    </source>
</evidence>
<proteinExistence type="predicted"/>
<reference evidence="2 3" key="1">
    <citation type="submission" date="2016-07" db="EMBL/GenBank/DDBJ databases">
        <title>Pervasive Adenine N6-methylation of Active Genes in Fungi.</title>
        <authorList>
            <consortium name="DOE Joint Genome Institute"/>
            <person name="Mondo S.J."/>
            <person name="Dannebaum R.O."/>
            <person name="Kuo R.C."/>
            <person name="Labutti K."/>
            <person name="Haridas S."/>
            <person name="Kuo A."/>
            <person name="Salamov A."/>
            <person name="Ahrendt S.R."/>
            <person name="Lipzen A."/>
            <person name="Sullivan W."/>
            <person name="Andreopoulos W.B."/>
            <person name="Clum A."/>
            <person name="Lindquist E."/>
            <person name="Daum C."/>
            <person name="Ramamoorthy G.K."/>
            <person name="Gryganskyi A."/>
            <person name="Culley D."/>
            <person name="Magnuson J.K."/>
            <person name="James T.Y."/>
            <person name="O'Malley M.A."/>
            <person name="Stajich J.E."/>
            <person name="Spatafora J.W."/>
            <person name="Visel A."/>
            <person name="Grigoriev I.V."/>
        </authorList>
    </citation>
    <scope>NUCLEOTIDE SEQUENCE [LARGE SCALE GENOMIC DNA]</scope>
    <source>
        <strain evidence="2 3">CBS 115471</strain>
    </source>
</reference>
<comment type="caution">
    <text evidence="2">The sequence shown here is derived from an EMBL/GenBank/DDBJ whole genome shotgun (WGS) entry which is preliminary data.</text>
</comment>
<keyword evidence="3" id="KW-1185">Reference proteome</keyword>
<feature type="region of interest" description="Disordered" evidence="1">
    <location>
        <begin position="1"/>
        <end position="36"/>
    </location>
</feature>
<sequence length="345" mass="38767">MEAPNPIISIALQPTEQLKEAKGPTDDWTGKTDAKERRKLQNRLHQRAWRRRKAAQHIATSASWESTRSDHAQPSAFDNVEEAFARAVSAFIPADIFSQPGTLSRPKSPYTAVPSSIPPRDLLPSIHDLMSINLITNATPLPTLDKPEDHNKLPLLIPPVIAYLLPGISIAEIPPFRFPLSPDHYLITLIQYNVLRATVTLHAVVHIMHTIPPECRAALNMSLLPYPTTLPVSLHPTPLQASTPHRPWIDTVPCARLRDNLILSTGKWDEDDLCEDMVGGLYDGYDDCRQRGWLVWSDPWVAASWEMSEGFVAKWGWLLEGCRELVESTNRWREGRGEDALVVEV</sequence>
<gene>
    <name evidence="2" type="ORF">BCR34DRAFT_608021</name>
</gene>
<organism evidence="2 3">
    <name type="scientific">Clohesyomyces aquaticus</name>
    <dbReference type="NCBI Taxonomy" id="1231657"/>
    <lineage>
        <taxon>Eukaryota</taxon>
        <taxon>Fungi</taxon>
        <taxon>Dikarya</taxon>
        <taxon>Ascomycota</taxon>
        <taxon>Pezizomycotina</taxon>
        <taxon>Dothideomycetes</taxon>
        <taxon>Pleosporomycetidae</taxon>
        <taxon>Pleosporales</taxon>
        <taxon>Lindgomycetaceae</taxon>
        <taxon>Clohesyomyces</taxon>
    </lineage>
</organism>
<accession>A0A1Y1YBC1</accession>
<dbReference type="Proteomes" id="UP000193144">
    <property type="component" value="Unassembled WGS sequence"/>
</dbReference>
<name>A0A1Y1YBC1_9PLEO</name>
<dbReference type="PANTHER" id="PTHR38116">
    <property type="entry name" value="CHROMOSOME 7, WHOLE GENOME SHOTGUN SEQUENCE"/>
    <property type="match status" value="1"/>
</dbReference>
<dbReference type="OrthoDB" id="2245989at2759"/>
<evidence type="ECO:0008006" key="4">
    <source>
        <dbReference type="Google" id="ProtNLM"/>
    </source>
</evidence>
<evidence type="ECO:0000313" key="2">
    <source>
        <dbReference type="EMBL" id="ORX95205.1"/>
    </source>
</evidence>
<dbReference type="STRING" id="1231657.A0A1Y1YBC1"/>
<dbReference type="InterPro" id="IPR021833">
    <property type="entry name" value="DUF3425"/>
</dbReference>
<protein>
    <recommendedName>
        <fullName evidence="4">BZIP domain-containing protein</fullName>
    </recommendedName>
</protein>
<dbReference type="AlphaFoldDB" id="A0A1Y1YBC1"/>